<feature type="compositionally biased region" description="Polar residues" evidence="3">
    <location>
        <begin position="723"/>
        <end position="741"/>
    </location>
</feature>
<feature type="compositionally biased region" description="Gly residues" evidence="3">
    <location>
        <begin position="1008"/>
        <end position="1021"/>
    </location>
</feature>
<feature type="compositionally biased region" description="Polar residues" evidence="3">
    <location>
        <begin position="1316"/>
        <end position="1399"/>
    </location>
</feature>
<keyword evidence="2" id="KW-0768">Sushi</keyword>
<feature type="region of interest" description="Disordered" evidence="3">
    <location>
        <begin position="1215"/>
        <end position="1241"/>
    </location>
</feature>
<sequence length="1694" mass="176647">MKSLSAVFLSLLFLVDTGRGSPIDNCRLVPDKYDACVASLIRQYDGDCRKLCGRDSRCLVSCSRASHQIYGSADAKVPPSDGILSGNAVLNKSVTPTPQNTQKRSTRRTGMDPSYQAPVISGNGLDRANSIDDCYLVPEKFQACMISLIKQNNGDCRQLCGTDPMCLVSCYEALIQASVDATVSPKDEISPPVLDSSITHFLQKNQTPSDKNTEKNPPKVTPAALENTQKPAANPVGGTPSNVMPPALDNGQKSSPNPVGGTPSNVMPPALGNGQKSSPNPVGGTPSNVMPPALDNGQKSSPNPVGGTPSNVMPPALGNGQKSSPNPVGGTPSNVMPPALDNGQKSSPKPVGGTPSNVMPPALGNGQKSSPNPVGGTPSNVMPPALDNGQKSSPNPVEVTSLDVLPSALDNGQKSPESPVEVTPLDVLPTALDNGQKSPESPVDVTPLDVLPTALDNGQKSPESPVGVTPLDVLPTALDNGQKSPEIPVEVTPLDVLPTALDDSQKSPEIPVEVTPLDVLSTALDNSQESPEIPVEVTPLDVLPTALDNSQKSPEIPVEVTPLDVLSTALDNSQESPEIPVEVTPLDVLPTALDNGQKSPESPMEMTPLDVLPTALDNSQKSPEIPVEVTPLDVLPTAIAQESSMPSETAGKPAETNPSEVTPPILQDDQEASASSAKSNPSKTTISVLGNSKDPSANPVEGSPHHFSGTPTPLVVVQEVTSFVPESNGETGQTLDNSVKSDPTVHDVVNSEVVSASLGAIGGNQMISTPNGDSYGTQNVNGLPSVAPSLTSSHTVHLESSVGSDGAIQQNGEASLPHEENILDVTLEGDASANTRNELVESWTGEESQEVLHSESFTDISHALATEVPPSLDGTDGQSHESPQDDATALPASGTAQAPQGTLGLQTHKIVSGPTLPATASGPSYTKEPVTDITGDAGDNVMNGAMTSDLGGEENGDNTAFTLEEAEDTSNASSDRSNSGVPSETIDPDSMNTLFSSLPTSITTTLAGNGGLGDGGSGGSGFFPETNGDLITEHPNKVPSAINLNTVPAGQLNSDGSAYSKSGSSGHVELTAAPPGTERQEFVTGSLDSDITINKDNSEGSTNNMDHHKSIPTEVVTVDKSMIPSSFYETPDATDRIIDVSSQPKNTTEQNNDSGSDFLSGITTGSSEADFFITVGRNSTNDLLSSSQKNDSLSSAEHSHTTIGPLHASEAIANKSTTSTTKGGNSTGSIALNSRHTDAPEALRSTHQANIATKENIHQTVAGTEENIHHTNATSSSHVATATHKNELSEPTGRNVTGQHFIPGDQHGKPSPMGGRTSTAASTVLTSNISGQSNNTRVTGATASPNITHPHSKSPQNINGTEASEAPSRSSIGIKTSTNRIGTASNRASTQDEYTAGSDENTTFSSGAITGCSSNCSVNHTISHSRETVVTSTHPQYTSREHVNASTTKKVENTTTASPTTELQMKVINETTQYLPNGTILIKQLRLYPNGSLLYETITGKNTPALPAKPTNVPIFSAKSTHTLLSAGTTARVTHNWTSTWNERVTFSPGTRNCTSSPLNISNAENVDRQKDSAIVTCKSGYVFPDGSPLRIFSCSSTGHWNVFENDSCQAVTCPQIEVDISNSLSPLSNAPEISGRQPAGTMIVHACAVSYVFAATQQPLKIYECMPNGNWTRNNNGDKCEYVKPRMMNSHDL</sequence>
<accession>A0A016VHU0</accession>
<dbReference type="Proteomes" id="UP000024635">
    <property type="component" value="Unassembled WGS sequence"/>
</dbReference>
<organism evidence="6 7">
    <name type="scientific">Ancylostoma ceylanicum</name>
    <dbReference type="NCBI Taxonomy" id="53326"/>
    <lineage>
        <taxon>Eukaryota</taxon>
        <taxon>Metazoa</taxon>
        <taxon>Ecdysozoa</taxon>
        <taxon>Nematoda</taxon>
        <taxon>Chromadorea</taxon>
        <taxon>Rhabditida</taxon>
        <taxon>Rhabditina</taxon>
        <taxon>Rhabditomorpha</taxon>
        <taxon>Strongyloidea</taxon>
        <taxon>Ancylostomatidae</taxon>
        <taxon>Ancylostomatinae</taxon>
        <taxon>Ancylostoma</taxon>
    </lineage>
</organism>
<keyword evidence="7" id="KW-1185">Reference proteome</keyword>
<evidence type="ECO:0000256" key="1">
    <source>
        <dbReference type="ARBA" id="ARBA00023157"/>
    </source>
</evidence>
<feature type="compositionally biased region" description="Polar residues" evidence="3">
    <location>
        <begin position="320"/>
        <end position="334"/>
    </location>
</feature>
<feature type="compositionally biased region" description="Polar residues" evidence="3">
    <location>
        <begin position="297"/>
        <end position="311"/>
    </location>
</feature>
<name>A0A016VHU0_9BILA</name>
<proteinExistence type="predicted"/>
<keyword evidence="4" id="KW-0732">Signal</keyword>
<feature type="compositionally biased region" description="Polar residues" evidence="3">
    <location>
        <begin position="1042"/>
        <end position="1053"/>
    </location>
</feature>
<feature type="compositionally biased region" description="Polar residues" evidence="3">
    <location>
        <begin position="366"/>
        <end position="380"/>
    </location>
</feature>
<feature type="compositionally biased region" description="Polar residues" evidence="3">
    <location>
        <begin position="1140"/>
        <end position="1161"/>
    </location>
</feature>
<feature type="region of interest" description="Disordered" evidence="3">
    <location>
        <begin position="1272"/>
        <end position="1399"/>
    </location>
</feature>
<feature type="compositionally biased region" description="Low complexity" evidence="3">
    <location>
        <begin position="1215"/>
        <end position="1229"/>
    </location>
</feature>
<comment type="caution">
    <text evidence="6">The sequence shown here is derived from an EMBL/GenBank/DDBJ whole genome shotgun (WGS) entry which is preliminary data.</text>
</comment>
<keyword evidence="1" id="KW-1015">Disulfide bond</keyword>
<feature type="region of interest" description="Disordered" evidence="3">
    <location>
        <begin position="1126"/>
        <end position="1161"/>
    </location>
</feature>
<dbReference type="PROSITE" id="PS50923">
    <property type="entry name" value="SUSHI"/>
    <property type="match status" value="1"/>
</dbReference>
<feature type="compositionally biased region" description="Polar residues" evidence="3">
    <location>
        <begin position="274"/>
        <end position="288"/>
    </location>
</feature>
<dbReference type="InterPro" id="IPR042312">
    <property type="entry name" value="F26C11.3-like"/>
</dbReference>
<feature type="region of interest" description="Disordered" evidence="3">
    <location>
        <begin position="912"/>
        <end position="1080"/>
    </location>
</feature>
<evidence type="ECO:0000256" key="2">
    <source>
        <dbReference type="PROSITE-ProRule" id="PRU00302"/>
    </source>
</evidence>
<dbReference type="PANTHER" id="PTHR40289:SF1">
    <property type="entry name" value="SUSHI DOMAIN-CONTAINING PROTEIN"/>
    <property type="match status" value="1"/>
</dbReference>
<dbReference type="STRING" id="53326.A0A016VHU0"/>
<feature type="region of interest" description="Disordered" evidence="3">
    <location>
        <begin position="571"/>
        <end position="714"/>
    </location>
</feature>
<feature type="compositionally biased region" description="Polar residues" evidence="3">
    <location>
        <begin position="969"/>
        <end position="982"/>
    </location>
</feature>
<comment type="caution">
    <text evidence="2">Lacks conserved residue(s) required for the propagation of feature annotation.</text>
</comment>
<dbReference type="InterPro" id="IPR000436">
    <property type="entry name" value="Sushi_SCR_CCP_dom"/>
</dbReference>
<feature type="compositionally biased region" description="Low complexity" evidence="3">
    <location>
        <begin position="1054"/>
        <end position="1066"/>
    </location>
</feature>
<evidence type="ECO:0000259" key="5">
    <source>
        <dbReference type="PROSITE" id="PS50923"/>
    </source>
</evidence>
<evidence type="ECO:0000256" key="4">
    <source>
        <dbReference type="SAM" id="SignalP"/>
    </source>
</evidence>
<feature type="compositionally biased region" description="Polar residues" evidence="3">
    <location>
        <begin position="990"/>
        <end position="1007"/>
    </location>
</feature>
<feature type="signal peptide" evidence="4">
    <location>
        <begin position="1"/>
        <end position="20"/>
    </location>
</feature>
<gene>
    <name evidence="6" type="primary">Acey_s0010.g1210</name>
    <name evidence="6" type="ORF">Y032_0010g1210</name>
</gene>
<feature type="domain" description="Sushi" evidence="5">
    <location>
        <begin position="1552"/>
        <end position="1611"/>
    </location>
</feature>
<dbReference type="EMBL" id="JARK01001346">
    <property type="protein sequence ID" value="EYC26537.1"/>
    <property type="molecule type" value="Genomic_DNA"/>
</dbReference>
<feature type="region of interest" description="Disordered" evidence="3">
    <location>
        <begin position="1183"/>
        <end position="1202"/>
    </location>
</feature>
<feature type="region of interest" description="Disordered" evidence="3">
    <location>
        <begin position="867"/>
        <end position="900"/>
    </location>
</feature>
<feature type="chain" id="PRO_5001493552" description="Sushi domain-containing protein" evidence="4">
    <location>
        <begin position="21"/>
        <end position="1694"/>
    </location>
</feature>
<feature type="region of interest" description="Disordered" evidence="3">
    <location>
        <begin position="723"/>
        <end position="742"/>
    </location>
</feature>
<feature type="compositionally biased region" description="Polar residues" evidence="3">
    <location>
        <begin position="678"/>
        <end position="695"/>
    </location>
</feature>
<feature type="compositionally biased region" description="Polar residues" evidence="3">
    <location>
        <begin position="251"/>
        <end position="265"/>
    </location>
</feature>
<evidence type="ECO:0000313" key="7">
    <source>
        <dbReference type="Proteomes" id="UP000024635"/>
    </source>
</evidence>
<feature type="region of interest" description="Disordered" evidence="3">
    <location>
        <begin position="93"/>
        <end position="121"/>
    </location>
</feature>
<protein>
    <recommendedName>
        <fullName evidence="5">Sushi domain-containing protein</fullName>
    </recommendedName>
</protein>
<feature type="region of interest" description="Disordered" evidence="3">
    <location>
        <begin position="1427"/>
        <end position="1453"/>
    </location>
</feature>
<dbReference type="OrthoDB" id="5876574at2759"/>
<reference evidence="7" key="1">
    <citation type="journal article" date="2015" name="Nat. Genet.">
        <title>The genome and transcriptome of the zoonotic hookworm Ancylostoma ceylanicum identify infection-specific gene families.</title>
        <authorList>
            <person name="Schwarz E.M."/>
            <person name="Hu Y."/>
            <person name="Antoshechkin I."/>
            <person name="Miller M.M."/>
            <person name="Sternberg P.W."/>
            <person name="Aroian R.V."/>
        </authorList>
    </citation>
    <scope>NUCLEOTIDE SEQUENCE</scope>
    <source>
        <strain evidence="7">HY135</strain>
    </source>
</reference>
<feature type="compositionally biased region" description="Polar residues" evidence="3">
    <location>
        <begin position="93"/>
        <end position="103"/>
    </location>
</feature>
<feature type="region of interest" description="Disordered" evidence="3">
    <location>
        <begin position="203"/>
        <end position="489"/>
    </location>
</feature>
<feature type="compositionally biased region" description="Low complexity" evidence="3">
    <location>
        <begin position="1183"/>
        <end position="1195"/>
    </location>
</feature>
<evidence type="ECO:0000313" key="6">
    <source>
        <dbReference type="EMBL" id="EYC26537.1"/>
    </source>
</evidence>
<dbReference type="PANTHER" id="PTHR40289">
    <property type="entry name" value="PROTEIN CBG04714"/>
    <property type="match status" value="1"/>
</dbReference>
<evidence type="ECO:0000256" key="3">
    <source>
        <dbReference type="SAM" id="MobiDB-lite"/>
    </source>
</evidence>